<dbReference type="NCBIfam" id="NF003743">
    <property type="entry name" value="PRK05340.1"/>
    <property type="match status" value="1"/>
</dbReference>
<evidence type="ECO:0000256" key="7">
    <source>
        <dbReference type="ARBA" id="ARBA00023098"/>
    </source>
</evidence>
<dbReference type="GO" id="GO:0005737">
    <property type="term" value="C:cytoplasm"/>
    <property type="evidence" value="ECO:0007669"/>
    <property type="project" value="InterPro"/>
</dbReference>
<feature type="binding site" evidence="10">
    <location>
        <position position="28"/>
    </location>
    <ligand>
        <name>Mn(2+)</name>
        <dbReference type="ChEBI" id="CHEBI:29035"/>
        <label>1</label>
    </ligand>
</feature>
<feature type="domain" description="Calcineurin-like phosphoesterase" evidence="11">
    <location>
        <begin position="22"/>
        <end position="216"/>
    </location>
</feature>
<feature type="binding site" evidence="10">
    <location>
        <position position="140"/>
    </location>
    <ligand>
        <name>substrate</name>
    </ligand>
</feature>
<comment type="subcellular location">
    <subcellularLocation>
        <location evidence="10">Cell inner membrane</location>
        <topology evidence="10">Peripheral membrane protein</topology>
        <orientation evidence="10">Cytoplasmic side</orientation>
    </subcellularLocation>
</comment>
<dbReference type="GO" id="GO:0019897">
    <property type="term" value="C:extrinsic component of plasma membrane"/>
    <property type="evidence" value="ECO:0007669"/>
    <property type="project" value="UniProtKB-UniRule"/>
</dbReference>
<evidence type="ECO:0000313" key="12">
    <source>
        <dbReference type="EMBL" id="AVO48137.1"/>
    </source>
</evidence>
<dbReference type="HAMAP" id="MF_00575">
    <property type="entry name" value="LpxH"/>
    <property type="match status" value="1"/>
</dbReference>
<evidence type="ECO:0000256" key="2">
    <source>
        <dbReference type="ARBA" id="ARBA00022516"/>
    </source>
</evidence>
<comment type="catalytic activity">
    <reaction evidence="10">
        <text>UDP-2-N,3-O-bis[(3R)-3-hydroxytetradecanoyl]-alpha-D-glucosamine + H2O = 2-N,3-O-bis[(3R)-3-hydroxytetradecanoyl]-alpha-D-glucosaminyl 1-phosphate + UMP + 2 H(+)</text>
        <dbReference type="Rhea" id="RHEA:25213"/>
        <dbReference type="ChEBI" id="CHEBI:15377"/>
        <dbReference type="ChEBI" id="CHEBI:15378"/>
        <dbReference type="ChEBI" id="CHEBI:57865"/>
        <dbReference type="ChEBI" id="CHEBI:57957"/>
        <dbReference type="ChEBI" id="CHEBI:78847"/>
        <dbReference type="EC" id="3.6.1.54"/>
    </reaction>
</comment>
<dbReference type="Pfam" id="PF00149">
    <property type="entry name" value="Metallophos"/>
    <property type="match status" value="1"/>
</dbReference>
<feature type="binding site" evidence="10">
    <location>
        <position position="97"/>
    </location>
    <ligand>
        <name>Mn(2+)</name>
        <dbReference type="ChEBI" id="CHEBI:29035"/>
        <label>2</label>
    </ligand>
</feature>
<dbReference type="PANTHER" id="PTHR34990:SF1">
    <property type="entry name" value="UDP-2,3-DIACYLGLUCOSAMINE HYDROLASE"/>
    <property type="match status" value="1"/>
</dbReference>
<proteinExistence type="inferred from homology"/>
<dbReference type="AlphaFoldDB" id="A0A2R3Q929"/>
<dbReference type="InterPro" id="IPR043461">
    <property type="entry name" value="LpxH-like"/>
</dbReference>
<sequence>MSALPVPPIAELIAPAGWRAVDCVSDLHLEPGTPQTLAALLAHLRTTDADAVFILGDLFEVWVGDDALEDAGSFEAQCCELLADAARLRPTYFMHGNRDFLVGPAFAQRTGIELLADPTALQLAGRRWLLTHGDALCLDDVEYQRFRALARNPDWQAQLLARPLLERRATGRSARQESDAKKQAGMAVLADVDTPAAQQWLRAARADALVHGHTHLPADHQLPGGGTRHVLTDWDLHAQPPRAGVLRLHAGGYATRLPLAG</sequence>
<comment type="similarity">
    <text evidence="10">Belongs to the LpxH family.</text>
</comment>
<feature type="binding site" evidence="10">
    <location>
        <position position="57"/>
    </location>
    <ligand>
        <name>Mn(2+)</name>
        <dbReference type="ChEBI" id="CHEBI:29035"/>
        <label>2</label>
    </ligand>
</feature>
<dbReference type="SUPFAM" id="SSF56300">
    <property type="entry name" value="Metallo-dependent phosphatases"/>
    <property type="match status" value="1"/>
</dbReference>
<keyword evidence="1 10" id="KW-1003">Cell membrane</keyword>
<comment type="pathway">
    <text evidence="10">Glycolipid biosynthesis; lipid IV(A) biosynthesis; lipid IV(A) from (3R)-3-hydroxytetradecanoyl-[acyl-carrier-protein] and UDP-N-acetyl-alpha-D-glucosamine: step 4/6.</text>
</comment>
<name>A0A2R3Q929_9BURK</name>
<dbReference type="InterPro" id="IPR010138">
    <property type="entry name" value="UDP-diacylglucosamine_Hdrlase"/>
</dbReference>
<dbReference type="PANTHER" id="PTHR34990">
    <property type="entry name" value="UDP-2,3-DIACYLGLUCOSAMINE HYDROLASE-RELATED"/>
    <property type="match status" value="1"/>
</dbReference>
<feature type="binding site" evidence="10">
    <location>
        <position position="182"/>
    </location>
    <ligand>
        <name>substrate</name>
    </ligand>
</feature>
<evidence type="ECO:0000256" key="1">
    <source>
        <dbReference type="ARBA" id="ARBA00022475"/>
    </source>
</evidence>
<dbReference type="KEGG" id="mela:C6568_01840"/>
<comment type="caution">
    <text evidence="10">Lacks conserved residue(s) required for the propagation of feature annotation.</text>
</comment>
<feature type="binding site" evidence="10">
    <location>
        <begin position="97"/>
        <end position="98"/>
    </location>
    <ligand>
        <name>substrate</name>
    </ligand>
</feature>
<evidence type="ECO:0000256" key="3">
    <source>
        <dbReference type="ARBA" id="ARBA00022519"/>
    </source>
</evidence>
<keyword evidence="8 10" id="KW-0472">Membrane</keyword>
<dbReference type="OrthoDB" id="9783283at2"/>
<accession>A0A2R3Q929</accession>
<feature type="binding site" evidence="10">
    <location>
        <position position="57"/>
    </location>
    <ligand>
        <name>Mn(2+)</name>
        <dbReference type="ChEBI" id="CHEBI:29035"/>
        <label>1</label>
    </ligand>
</feature>
<evidence type="ECO:0000313" key="13">
    <source>
        <dbReference type="Proteomes" id="UP000237925"/>
    </source>
</evidence>
<feature type="binding site" evidence="10">
    <location>
        <position position="213"/>
    </location>
    <ligand>
        <name>Mn(2+)</name>
        <dbReference type="ChEBI" id="CHEBI:29035"/>
        <label>2</label>
    </ligand>
</feature>
<dbReference type="GO" id="GO:0030145">
    <property type="term" value="F:manganese ion binding"/>
    <property type="evidence" value="ECO:0007669"/>
    <property type="project" value="UniProtKB-UniRule"/>
</dbReference>
<organism evidence="12 13">
    <name type="scientific">Melaminivora suipulveris</name>
    <dbReference type="NCBI Taxonomy" id="2109913"/>
    <lineage>
        <taxon>Bacteria</taxon>
        <taxon>Pseudomonadati</taxon>
        <taxon>Pseudomonadota</taxon>
        <taxon>Betaproteobacteria</taxon>
        <taxon>Burkholderiales</taxon>
        <taxon>Comamonadaceae</taxon>
        <taxon>Melaminivora</taxon>
    </lineage>
</organism>
<dbReference type="NCBIfam" id="TIGR01854">
    <property type="entry name" value="lipid_A_lpxH"/>
    <property type="match status" value="1"/>
</dbReference>
<dbReference type="CDD" id="cd07398">
    <property type="entry name" value="MPP_YbbF-LpxH"/>
    <property type="match status" value="1"/>
</dbReference>
<feature type="binding site" evidence="10">
    <location>
        <position position="26"/>
    </location>
    <ligand>
        <name>Mn(2+)</name>
        <dbReference type="ChEBI" id="CHEBI:29035"/>
        <label>1</label>
    </ligand>
</feature>
<evidence type="ECO:0000256" key="8">
    <source>
        <dbReference type="ARBA" id="ARBA00023136"/>
    </source>
</evidence>
<comment type="function">
    <text evidence="10">Hydrolyzes the pyrophosphate bond of UDP-2,3-diacylglucosamine to yield 2,3-diacylglucosamine 1-phosphate (lipid X) and UMP by catalyzing the attack of water at the alpha-P atom. Involved in the biosynthesis of lipid A, a phosphorylated glycolipid that anchors the lipopolysaccharide to the outer membrane of the cell.</text>
</comment>
<evidence type="ECO:0000256" key="9">
    <source>
        <dbReference type="ARBA" id="ARBA00023211"/>
    </source>
</evidence>
<evidence type="ECO:0000256" key="6">
    <source>
        <dbReference type="ARBA" id="ARBA00022801"/>
    </source>
</evidence>
<keyword evidence="13" id="KW-1185">Reference proteome</keyword>
<keyword evidence="3 10" id="KW-0997">Cell inner membrane</keyword>
<dbReference type="GO" id="GO:0009245">
    <property type="term" value="P:lipid A biosynthetic process"/>
    <property type="evidence" value="ECO:0007669"/>
    <property type="project" value="UniProtKB-UniRule"/>
</dbReference>
<dbReference type="UniPathway" id="UPA00359">
    <property type="reaction ID" value="UER00480"/>
</dbReference>
<keyword evidence="9 10" id="KW-0464">Manganese</keyword>
<dbReference type="RefSeq" id="WP_106682620.1">
    <property type="nucleotide sequence ID" value="NZ_CP027667.1"/>
</dbReference>
<dbReference type="InterPro" id="IPR004843">
    <property type="entry name" value="Calcineurin-like_PHP"/>
</dbReference>
<evidence type="ECO:0000256" key="10">
    <source>
        <dbReference type="HAMAP-Rule" id="MF_00575"/>
    </source>
</evidence>
<evidence type="ECO:0000259" key="11">
    <source>
        <dbReference type="Pfam" id="PF00149"/>
    </source>
</evidence>
<feature type="binding site" evidence="10">
    <location>
        <position position="215"/>
    </location>
    <ligand>
        <name>Mn(2+)</name>
        <dbReference type="ChEBI" id="CHEBI:29035"/>
        <label>1</label>
    </ligand>
</feature>
<reference evidence="12 13" key="1">
    <citation type="submission" date="2018-03" db="EMBL/GenBank/DDBJ databases">
        <title>Genome sequencing of Melaminivora sp.</title>
        <authorList>
            <person name="Kim S.-J."/>
            <person name="Heo J."/>
            <person name="Ahn J.-H."/>
            <person name="Kwon S.-W."/>
        </authorList>
    </citation>
    <scope>NUCLEOTIDE SEQUENCE [LARGE SCALE GENOMIC DNA]</scope>
    <source>
        <strain evidence="12 13">SC2-9</strain>
    </source>
</reference>
<dbReference type="EC" id="3.6.1.54" evidence="10"/>
<evidence type="ECO:0000256" key="5">
    <source>
        <dbReference type="ARBA" id="ARBA00022723"/>
    </source>
</evidence>
<dbReference type="EMBL" id="CP027667">
    <property type="protein sequence ID" value="AVO48137.1"/>
    <property type="molecule type" value="Genomic_DNA"/>
</dbReference>
<keyword evidence="2 10" id="KW-0444">Lipid biosynthesis</keyword>
<dbReference type="InterPro" id="IPR029052">
    <property type="entry name" value="Metallo-depent_PP-like"/>
</dbReference>
<dbReference type="Gene3D" id="3.60.21.10">
    <property type="match status" value="1"/>
</dbReference>
<comment type="cofactor">
    <cofactor evidence="10">
        <name>Mn(2+)</name>
        <dbReference type="ChEBI" id="CHEBI:29035"/>
    </cofactor>
    <text evidence="10">Binds 2 Mn(2+) ions per subunit in a binuclear metal center.</text>
</comment>
<evidence type="ECO:0000256" key="4">
    <source>
        <dbReference type="ARBA" id="ARBA00022556"/>
    </source>
</evidence>
<keyword evidence="7 10" id="KW-0443">Lipid metabolism</keyword>
<keyword evidence="4 10" id="KW-0441">Lipid A biosynthesis</keyword>
<keyword evidence="6 10" id="KW-0378">Hydrolase</keyword>
<feature type="binding site" evidence="10">
    <location>
        <position position="213"/>
    </location>
    <ligand>
        <name>substrate</name>
    </ligand>
</feature>
<keyword evidence="5 10" id="KW-0479">Metal-binding</keyword>
<protein>
    <recommendedName>
        <fullName evidence="10">UDP-2,3-diacylglucosamine hydrolase</fullName>
        <ecNumber evidence="10">3.6.1.54</ecNumber>
    </recommendedName>
    <alternativeName>
        <fullName evidence="10">UDP-2,3-diacylglucosamine diphosphatase</fullName>
    </alternativeName>
</protein>
<feature type="binding site" evidence="10">
    <location>
        <position position="132"/>
    </location>
    <ligand>
        <name>Mn(2+)</name>
        <dbReference type="ChEBI" id="CHEBI:29035"/>
        <label>2</label>
    </ligand>
</feature>
<gene>
    <name evidence="10" type="primary">lpxH</name>
    <name evidence="12" type="ORF">C6568_01840</name>
</gene>
<dbReference type="GO" id="GO:0008758">
    <property type="term" value="F:UDP-2,3-diacylglucosamine hydrolase activity"/>
    <property type="evidence" value="ECO:0007669"/>
    <property type="project" value="UniProtKB-UniRule"/>
</dbReference>
<dbReference type="Proteomes" id="UP000237925">
    <property type="component" value="Chromosome"/>
</dbReference>
<feature type="binding site" evidence="10">
    <location>
        <position position="178"/>
    </location>
    <ligand>
        <name>substrate</name>
    </ligand>
</feature>